<evidence type="ECO:0000313" key="1">
    <source>
        <dbReference type="EMBL" id="ASW27644.1"/>
    </source>
</evidence>
<evidence type="ECO:0000313" key="2">
    <source>
        <dbReference type="Proteomes" id="UP000221999"/>
    </source>
</evidence>
<sequence length="152" mass="15937">MALKDIQIPKADVSVGAGGSFAVRGLSTADIEYCVRTYGPELRKLWDDFVNGKRKPEEALTEAGFTSIFSQIVREAPALVQGIIGLAADADEADMAVLVKLPITVQIDAITKVAMQTLSVEGEPGKAIETVLAALGSLNAFMGSANAELAKS</sequence>
<dbReference type="Proteomes" id="UP000221999">
    <property type="component" value="Segment"/>
</dbReference>
<dbReference type="InterPro" id="IPR057378">
    <property type="entry name" value="Pre_tape_measure"/>
</dbReference>
<proteinExistence type="predicted"/>
<protein>
    <submittedName>
        <fullName evidence="1">Tail length tape measure protein</fullName>
    </submittedName>
</protein>
<reference evidence="1 2" key="1">
    <citation type="submission" date="2017-07" db="EMBL/GenBank/DDBJ databases">
        <title>Complete Genome Sequence of the Klebsiella phage YMC16/01/N133_KPN_BP.</title>
        <authorList>
            <person name="Jeon J."/>
            <person name="Yong D."/>
            <person name="Lee K."/>
        </authorList>
    </citation>
    <scope>NUCLEOTIDE SEQUENCE [LARGE SCALE GENOMIC DNA]</scope>
</reference>
<gene>
    <name evidence="1" type="ORF">KPNN133_025</name>
</gene>
<name>A0A248XD57_9CAUD</name>
<dbReference type="Pfam" id="PF23789">
    <property type="entry name" value="Pre_tape_measure"/>
    <property type="match status" value="1"/>
</dbReference>
<keyword evidence="2" id="KW-1185">Reference proteome</keyword>
<accession>A0A248XD57</accession>
<organism evidence="1 2">
    <name type="scientific">Klebsiella phage YMC16/01/N133_KPN_BP</name>
    <dbReference type="NCBI Taxonomy" id="2026102"/>
    <lineage>
        <taxon>Viruses</taxon>
        <taxon>Duplodnaviria</taxon>
        <taxon>Heunggongvirae</taxon>
        <taxon>Uroviricota</taxon>
        <taxon>Caudoviricetes</taxon>
        <taxon>Casjensviridae</taxon>
        <taxon>Seodaemunguvirus</taxon>
        <taxon>Seodaemunguvirus YMC16-01N133</taxon>
    </lineage>
</organism>
<dbReference type="EMBL" id="MF476925">
    <property type="protein sequence ID" value="ASW27644.1"/>
    <property type="molecule type" value="Genomic_DNA"/>
</dbReference>